<organism evidence="1 2">
    <name type="scientific">Desmophyllum pertusum</name>
    <dbReference type="NCBI Taxonomy" id="174260"/>
    <lineage>
        <taxon>Eukaryota</taxon>
        <taxon>Metazoa</taxon>
        <taxon>Cnidaria</taxon>
        <taxon>Anthozoa</taxon>
        <taxon>Hexacorallia</taxon>
        <taxon>Scleractinia</taxon>
        <taxon>Caryophylliina</taxon>
        <taxon>Caryophylliidae</taxon>
        <taxon>Desmophyllum</taxon>
    </lineage>
</organism>
<gene>
    <name evidence="1" type="ORF">OS493_026559</name>
</gene>
<comment type="caution">
    <text evidence="1">The sequence shown here is derived from an EMBL/GenBank/DDBJ whole genome shotgun (WGS) entry which is preliminary data.</text>
</comment>
<feature type="non-terminal residue" evidence="1">
    <location>
        <position position="1"/>
    </location>
</feature>
<dbReference type="EMBL" id="MU827800">
    <property type="protein sequence ID" value="KAJ7327682.1"/>
    <property type="molecule type" value="Genomic_DNA"/>
</dbReference>
<keyword evidence="2" id="KW-1185">Reference proteome</keyword>
<proteinExistence type="predicted"/>
<sequence>STSAPVTQHRQSRITQLQQLYLIHTQRLVAAGLVGRGVVHQGKRNVCWFATNPERFK</sequence>
<evidence type="ECO:0000313" key="1">
    <source>
        <dbReference type="EMBL" id="KAJ7327682.1"/>
    </source>
</evidence>
<evidence type="ECO:0000313" key="2">
    <source>
        <dbReference type="Proteomes" id="UP001163046"/>
    </source>
</evidence>
<dbReference type="AlphaFoldDB" id="A0A9X0CD55"/>
<dbReference type="Proteomes" id="UP001163046">
    <property type="component" value="Unassembled WGS sequence"/>
</dbReference>
<accession>A0A9X0CD55</accession>
<name>A0A9X0CD55_9CNID</name>
<protein>
    <submittedName>
        <fullName evidence="1">Uncharacterized protein</fullName>
    </submittedName>
</protein>
<reference evidence="1" key="1">
    <citation type="submission" date="2023-01" db="EMBL/GenBank/DDBJ databases">
        <title>Genome assembly of the deep-sea coral Lophelia pertusa.</title>
        <authorList>
            <person name="Herrera S."/>
            <person name="Cordes E."/>
        </authorList>
    </citation>
    <scope>NUCLEOTIDE SEQUENCE</scope>
    <source>
        <strain evidence="1">USNM1676648</strain>
        <tissue evidence="1">Polyp</tissue>
    </source>
</reference>